<sequence>MSGELRPAVPSSQQVDSRLDPGVRTPGLARDRSSPRRRGDSPVSVGRAGSWASRPAAVIVLAAGEGTRMKSRTSKVLHELCGRTMLGHVLAAAGELEPERTIVVVGHRREQVVAHLEGNAPAAEAVVQERQGGTGHAVRMVLEQVGELRGTVVVTNGDHPLLRGETLGRLVQTHENEGNAVTILTTEMPDATGYGRILREGEGGAVTAIVEHKDAHDEQRAIREINVGMYAFDGALLADALKRVTTDNAKGEEYLTDVVAILRGDGHRAGAFRAADWVETQGVNDKVQLAQARRQLNDRILEAHMRAGVTVVDPQSTWIDVTVTADADAVVHPGTQLHGRTHLDEGAQVGPGCTLTDTRVGAGARVINAVCDSAEIGPEASVGPFAYLRPGTRLARKAKVGAYVETKNAEVGEGGKVPHLTYVGDATIGAGANIGAGTIFANYDGVNKFHTEIGEHAFVGSNSVLVAPVTVEDGGFTAAGSTITNDVPPGAIAVARGKQRNIEEWVERKRAGTRFAEAAAKAKAKAGAEADDVNDADDKGDDKGDDAE</sequence>
<comment type="subunit">
    <text evidence="17">Homotrimer.</text>
</comment>
<feature type="region of interest" description="N-acetyltransferase" evidence="17">
    <location>
        <begin position="308"/>
        <end position="548"/>
    </location>
</feature>
<dbReference type="EC" id="2.3.1.157" evidence="17"/>
<evidence type="ECO:0000256" key="7">
    <source>
        <dbReference type="ARBA" id="ARBA00022737"/>
    </source>
</evidence>
<feature type="binding site" evidence="17">
    <location>
        <position position="496"/>
    </location>
    <ligand>
        <name>acetyl-CoA</name>
        <dbReference type="ChEBI" id="CHEBI:57288"/>
    </ligand>
</feature>
<feature type="binding site" evidence="17">
    <location>
        <position position="158"/>
    </location>
    <ligand>
        <name>Mg(2+)</name>
        <dbReference type="ChEBI" id="CHEBI:18420"/>
    </ligand>
</feature>
<dbReference type="NCBIfam" id="TIGR01173">
    <property type="entry name" value="glmU"/>
    <property type="match status" value="1"/>
</dbReference>
<dbReference type="EMBL" id="WBMT01000017">
    <property type="protein sequence ID" value="KAB2344042.1"/>
    <property type="molecule type" value="Genomic_DNA"/>
</dbReference>
<evidence type="ECO:0000259" key="19">
    <source>
        <dbReference type="Pfam" id="PF12804"/>
    </source>
</evidence>
<feature type="region of interest" description="Disordered" evidence="18">
    <location>
        <begin position="523"/>
        <end position="548"/>
    </location>
</feature>
<dbReference type="Gene3D" id="2.160.10.10">
    <property type="entry name" value="Hexapeptide repeat proteins"/>
    <property type="match status" value="1"/>
</dbReference>
<evidence type="ECO:0000256" key="18">
    <source>
        <dbReference type="SAM" id="MobiDB-lite"/>
    </source>
</evidence>
<feature type="compositionally biased region" description="Basic and acidic residues" evidence="18">
    <location>
        <begin position="29"/>
        <end position="40"/>
    </location>
</feature>
<feature type="region of interest" description="Disordered" evidence="18">
    <location>
        <begin position="1"/>
        <end position="48"/>
    </location>
</feature>
<dbReference type="GO" id="GO:0009245">
    <property type="term" value="P:lipid A biosynthetic process"/>
    <property type="evidence" value="ECO:0007669"/>
    <property type="project" value="UniProtKB-UniRule"/>
</dbReference>
<comment type="cofactor">
    <cofactor evidence="17">
        <name>Mg(2+)</name>
        <dbReference type="ChEBI" id="CHEBI:18420"/>
    </cofactor>
    <text evidence="17">Binds 1 Mg(2+) ion per subunit.</text>
</comment>
<proteinExistence type="inferred from homology"/>
<feature type="binding site" evidence="17">
    <location>
        <begin position="442"/>
        <end position="443"/>
    </location>
    <ligand>
        <name>acetyl-CoA</name>
        <dbReference type="ChEBI" id="CHEBI:57288"/>
    </ligand>
</feature>
<feature type="binding site" evidence="17">
    <location>
        <position position="422"/>
    </location>
    <ligand>
        <name>UDP-N-acetyl-alpha-D-glucosamine</name>
        <dbReference type="ChEBI" id="CHEBI:57705"/>
    </ligand>
</feature>
<comment type="function">
    <text evidence="16 17">Catalyzes the last two sequential reactions in the de novo biosynthetic pathway for UDP-N-acetylglucosamine (UDP-GlcNAc). The C-terminal domain catalyzes the transfer of acetyl group from acetyl coenzyme A to glucosamine-1-phosphate (GlcN-1-P) to produce N-acetylglucosamine-1-phosphate (GlcNAc-1-P), which is converted into UDP-GlcNAc by the transfer of uridine 5-monophosphate (from uridine 5-triphosphate), a reaction catalyzed by the N-terminal domain.</text>
</comment>
<comment type="catalytic activity">
    <reaction evidence="14 17">
        <text>alpha-D-glucosamine 1-phosphate + acetyl-CoA = N-acetyl-alpha-D-glucosamine 1-phosphate + CoA + H(+)</text>
        <dbReference type="Rhea" id="RHEA:13725"/>
        <dbReference type="ChEBI" id="CHEBI:15378"/>
        <dbReference type="ChEBI" id="CHEBI:57287"/>
        <dbReference type="ChEBI" id="CHEBI:57288"/>
        <dbReference type="ChEBI" id="CHEBI:57776"/>
        <dbReference type="ChEBI" id="CHEBI:58516"/>
        <dbReference type="EC" id="2.3.1.157"/>
    </reaction>
</comment>
<dbReference type="SUPFAM" id="SSF53448">
    <property type="entry name" value="Nucleotide-diphospho-sugar transferases"/>
    <property type="match status" value="1"/>
</dbReference>
<feature type="binding site" evidence="17">
    <location>
        <position position="284"/>
    </location>
    <ligand>
        <name>Mg(2+)</name>
        <dbReference type="ChEBI" id="CHEBI:18420"/>
    </ligand>
</feature>
<protein>
    <recommendedName>
        <fullName evidence="17">Bifunctional protein GlmU</fullName>
    </recommendedName>
    <domain>
        <recommendedName>
            <fullName evidence="17">UDP-N-acetylglucosamine pyrophosphorylase</fullName>
            <ecNumber evidence="17">2.7.7.23</ecNumber>
        </recommendedName>
        <alternativeName>
            <fullName evidence="17">N-acetylglucosamine-1-phosphate uridyltransferase</fullName>
        </alternativeName>
    </domain>
    <domain>
        <recommendedName>
            <fullName evidence="17">Glucosamine-1-phosphate N-acetyltransferase</fullName>
            <ecNumber evidence="17">2.3.1.157</ecNumber>
        </recommendedName>
    </domain>
</protein>
<dbReference type="GO" id="GO:0009252">
    <property type="term" value="P:peptidoglycan biosynthetic process"/>
    <property type="evidence" value="ECO:0007669"/>
    <property type="project" value="UniProtKB-UniRule"/>
</dbReference>
<feature type="region of interest" description="Linker" evidence="17">
    <location>
        <begin position="287"/>
        <end position="307"/>
    </location>
</feature>
<evidence type="ECO:0000256" key="11">
    <source>
        <dbReference type="ARBA" id="ARBA00023268"/>
    </source>
</evidence>
<dbReference type="CDD" id="cd03353">
    <property type="entry name" value="LbH_GlmU_C"/>
    <property type="match status" value="1"/>
</dbReference>
<feature type="active site" description="Proton acceptor" evidence="17">
    <location>
        <position position="419"/>
    </location>
</feature>
<comment type="similarity">
    <text evidence="1 17">In the C-terminal section; belongs to the transferase hexapeptide repeat family.</text>
</comment>
<feature type="binding site" evidence="17">
    <location>
        <position position="436"/>
    </location>
    <ligand>
        <name>acetyl-CoA</name>
        <dbReference type="ChEBI" id="CHEBI:57288"/>
    </ligand>
</feature>
<evidence type="ECO:0000256" key="5">
    <source>
        <dbReference type="ARBA" id="ARBA00022695"/>
    </source>
</evidence>
<dbReference type="InterPro" id="IPR005882">
    <property type="entry name" value="Bifunctional_GlmU"/>
</dbReference>
<dbReference type="GO" id="GO:0000287">
    <property type="term" value="F:magnesium ion binding"/>
    <property type="evidence" value="ECO:0007669"/>
    <property type="project" value="UniProtKB-UniRule"/>
</dbReference>
<comment type="catalytic activity">
    <reaction evidence="15 17">
        <text>N-acetyl-alpha-D-glucosamine 1-phosphate + UTP + H(+) = UDP-N-acetyl-alpha-D-glucosamine + diphosphate</text>
        <dbReference type="Rhea" id="RHEA:13509"/>
        <dbReference type="ChEBI" id="CHEBI:15378"/>
        <dbReference type="ChEBI" id="CHEBI:33019"/>
        <dbReference type="ChEBI" id="CHEBI:46398"/>
        <dbReference type="ChEBI" id="CHEBI:57705"/>
        <dbReference type="ChEBI" id="CHEBI:57776"/>
        <dbReference type="EC" id="2.7.7.23"/>
    </reaction>
</comment>
<dbReference type="GO" id="GO:0016020">
    <property type="term" value="C:membrane"/>
    <property type="evidence" value="ECO:0007669"/>
    <property type="project" value="GOC"/>
</dbReference>
<dbReference type="Pfam" id="PF12804">
    <property type="entry name" value="NTP_transf_3"/>
    <property type="match status" value="1"/>
</dbReference>
<dbReference type="AlphaFoldDB" id="A0A6H9YNE4"/>
<evidence type="ECO:0000256" key="15">
    <source>
        <dbReference type="ARBA" id="ARBA00048493"/>
    </source>
</evidence>
<feature type="binding site" evidence="17">
    <location>
        <position position="75"/>
    </location>
    <ligand>
        <name>UDP-N-acetyl-alpha-D-glucosamine</name>
        <dbReference type="ChEBI" id="CHEBI:57705"/>
    </ligand>
</feature>
<dbReference type="NCBIfam" id="NF010932">
    <property type="entry name" value="PRK14352.1"/>
    <property type="match status" value="1"/>
</dbReference>
<reference evidence="20 21" key="1">
    <citation type="submission" date="2019-09" db="EMBL/GenBank/DDBJ databases">
        <title>Actinomadura physcomitrii sp. nov., a novel actinomycete isolated from moss [Physcomitrium sphaericum (Ludw) Fuernr].</title>
        <authorList>
            <person name="Zhuang X."/>
            <person name="Liu C."/>
        </authorList>
    </citation>
    <scope>NUCLEOTIDE SEQUENCE [LARGE SCALE GENOMIC DNA]</scope>
    <source>
        <strain evidence="20 21">HMC1</strain>
    </source>
</reference>
<keyword evidence="12 17" id="KW-0012">Acyltransferase</keyword>
<feature type="binding site" evidence="17">
    <location>
        <begin position="133"/>
        <end position="134"/>
    </location>
    <ligand>
        <name>UDP-N-acetyl-alpha-D-glucosamine</name>
        <dbReference type="ChEBI" id="CHEBI:57705"/>
    </ligand>
</feature>
<feature type="binding site" evidence="17">
    <location>
        <position position="479"/>
    </location>
    <ligand>
        <name>acetyl-CoA</name>
        <dbReference type="ChEBI" id="CHEBI:57288"/>
    </ligand>
</feature>
<keyword evidence="10 17" id="KW-0573">Peptidoglycan synthesis</keyword>
<feature type="binding site" evidence="17">
    <location>
        <position position="407"/>
    </location>
    <ligand>
        <name>UDP-N-acetyl-alpha-D-glucosamine</name>
        <dbReference type="ChEBI" id="CHEBI:57705"/>
    </ligand>
</feature>
<feature type="binding site" evidence="17">
    <location>
        <position position="211"/>
    </location>
    <ligand>
        <name>UDP-N-acetyl-alpha-D-glucosamine</name>
        <dbReference type="ChEBI" id="CHEBI:57705"/>
    </ligand>
</feature>
<dbReference type="NCBIfam" id="NF010934">
    <property type="entry name" value="PRK14354.1"/>
    <property type="match status" value="1"/>
</dbReference>
<dbReference type="GO" id="GO:0008360">
    <property type="term" value="P:regulation of cell shape"/>
    <property type="evidence" value="ECO:0007669"/>
    <property type="project" value="UniProtKB-KW"/>
</dbReference>
<feature type="binding site" evidence="17">
    <location>
        <begin position="61"/>
        <end position="64"/>
    </location>
    <ligand>
        <name>UDP-N-acetyl-alpha-D-glucosamine</name>
        <dbReference type="ChEBI" id="CHEBI:57705"/>
    </ligand>
</feature>
<evidence type="ECO:0000256" key="16">
    <source>
        <dbReference type="ARBA" id="ARBA00049628"/>
    </source>
</evidence>
<keyword evidence="3 17" id="KW-0963">Cytoplasm</keyword>
<dbReference type="GO" id="GO:0000902">
    <property type="term" value="P:cell morphogenesis"/>
    <property type="evidence" value="ECO:0007669"/>
    <property type="project" value="UniProtKB-UniRule"/>
</dbReference>
<dbReference type="CDD" id="cd02540">
    <property type="entry name" value="GT2_GlmU_N_bac"/>
    <property type="match status" value="1"/>
</dbReference>
<dbReference type="PANTHER" id="PTHR43584">
    <property type="entry name" value="NUCLEOTIDYL TRANSFERASE"/>
    <property type="match status" value="1"/>
</dbReference>
<feature type="binding site" evidence="17">
    <location>
        <position position="389"/>
    </location>
    <ligand>
        <name>UDP-N-acetyl-alpha-D-glucosamine</name>
        <dbReference type="ChEBI" id="CHEBI:57705"/>
    </ligand>
</feature>
<dbReference type="InterPro" id="IPR025877">
    <property type="entry name" value="MobA-like_NTP_Trfase"/>
</dbReference>
<feature type="binding site" evidence="17">
    <location>
        <position position="461"/>
    </location>
    <ligand>
        <name>acetyl-CoA</name>
        <dbReference type="ChEBI" id="CHEBI:57288"/>
    </ligand>
</feature>
<feature type="domain" description="MobA-like NTP transferase" evidence="19">
    <location>
        <begin position="58"/>
        <end position="187"/>
    </location>
</feature>
<dbReference type="GO" id="GO:0071555">
    <property type="term" value="P:cell wall organization"/>
    <property type="evidence" value="ECO:0007669"/>
    <property type="project" value="UniProtKB-KW"/>
</dbReference>
<evidence type="ECO:0000313" key="21">
    <source>
        <dbReference type="Proteomes" id="UP000468735"/>
    </source>
</evidence>
<dbReference type="GO" id="GO:0005737">
    <property type="term" value="C:cytoplasm"/>
    <property type="evidence" value="ECO:0007669"/>
    <property type="project" value="UniProtKB-SubCell"/>
</dbReference>
<evidence type="ECO:0000256" key="14">
    <source>
        <dbReference type="ARBA" id="ARBA00048247"/>
    </source>
</evidence>
<comment type="pathway">
    <text evidence="17">Nucleotide-sugar biosynthesis; UDP-N-acetyl-alpha-D-glucosamine biosynthesis; UDP-N-acetyl-alpha-D-glucosamine from N-acetyl-alpha-D-glucosamine 1-phosphate: step 1/1.</text>
</comment>
<feature type="binding site" evidence="17">
    <location>
        <position position="433"/>
    </location>
    <ligand>
        <name>UDP-N-acetyl-alpha-D-glucosamine</name>
        <dbReference type="ChEBI" id="CHEBI:57705"/>
    </ligand>
</feature>
<evidence type="ECO:0000256" key="10">
    <source>
        <dbReference type="ARBA" id="ARBA00022984"/>
    </source>
</evidence>
<feature type="binding site" evidence="17">
    <location>
        <position position="226"/>
    </location>
    <ligand>
        <name>UDP-N-acetyl-alpha-D-glucosamine</name>
        <dbReference type="ChEBI" id="CHEBI:57705"/>
    </ligand>
</feature>
<keyword evidence="5 17" id="KW-0548">Nucleotidyltransferase</keyword>
<comment type="subcellular location">
    <subcellularLocation>
        <location evidence="17">Cytoplasm</location>
    </subcellularLocation>
</comment>
<keyword evidence="11 17" id="KW-0511">Multifunctional enzyme</keyword>
<keyword evidence="7 17" id="KW-0677">Repeat</keyword>
<dbReference type="GO" id="GO:0003977">
    <property type="term" value="F:UDP-N-acetylglucosamine diphosphorylase activity"/>
    <property type="evidence" value="ECO:0007669"/>
    <property type="project" value="UniProtKB-UniRule"/>
</dbReference>
<comment type="pathway">
    <text evidence="17">Bacterial outer membrane biogenesis; LPS lipid A biosynthesis.</text>
</comment>
<dbReference type="Proteomes" id="UP000468735">
    <property type="component" value="Unassembled WGS sequence"/>
</dbReference>
<comment type="similarity">
    <text evidence="2 17">In the N-terminal section; belongs to the N-acetylglucosamine-1-phosphate uridyltransferase family.</text>
</comment>
<dbReference type="GO" id="GO:0006048">
    <property type="term" value="P:UDP-N-acetylglucosamine biosynthetic process"/>
    <property type="evidence" value="ECO:0007669"/>
    <property type="project" value="UniProtKB-UniPathway"/>
</dbReference>
<feature type="region of interest" description="Pyrophosphorylase" evidence="17">
    <location>
        <begin position="1"/>
        <end position="286"/>
    </location>
</feature>
<accession>A0A6H9YNE4</accession>
<comment type="caution">
    <text evidence="20">The sequence shown here is derived from an EMBL/GenBank/DDBJ whole genome shotgun (WGS) entry which is preliminary data.</text>
</comment>
<name>A0A6H9YNE4_9ACTN</name>
<dbReference type="Gene3D" id="3.90.550.10">
    <property type="entry name" value="Spore Coat Polysaccharide Biosynthesis Protein SpsA, Chain A"/>
    <property type="match status" value="1"/>
</dbReference>
<feature type="binding site" evidence="17">
    <location>
        <position position="195"/>
    </location>
    <ligand>
        <name>UDP-N-acetyl-alpha-D-glucosamine</name>
        <dbReference type="ChEBI" id="CHEBI:57705"/>
    </ligand>
</feature>
<dbReference type="PANTHER" id="PTHR43584:SF3">
    <property type="entry name" value="BIFUNCTIONAL PROTEIN GLMU"/>
    <property type="match status" value="1"/>
</dbReference>
<dbReference type="SUPFAM" id="SSF51161">
    <property type="entry name" value="Trimeric LpxA-like enzymes"/>
    <property type="match status" value="1"/>
</dbReference>
<comment type="pathway">
    <text evidence="17">Nucleotide-sugar biosynthesis; UDP-N-acetyl-alpha-D-glucosamine biosynthesis; N-acetyl-alpha-D-glucosamine 1-phosphate from alpha-D-glucosamine 6-phosphate (route II): step 2/2.</text>
</comment>
<feature type="binding site" evidence="17">
    <location>
        <position position="284"/>
    </location>
    <ligand>
        <name>UDP-N-acetyl-alpha-D-glucosamine</name>
        <dbReference type="ChEBI" id="CHEBI:57705"/>
    </ligand>
</feature>
<dbReference type="InterPro" id="IPR038009">
    <property type="entry name" value="GlmU_C_LbH"/>
</dbReference>
<evidence type="ECO:0000256" key="6">
    <source>
        <dbReference type="ARBA" id="ARBA00022723"/>
    </source>
</evidence>
<dbReference type="HAMAP" id="MF_01631">
    <property type="entry name" value="GlmU"/>
    <property type="match status" value="1"/>
</dbReference>
<keyword evidence="4 17" id="KW-0808">Transferase</keyword>
<dbReference type="InterPro" id="IPR029044">
    <property type="entry name" value="Nucleotide-diphossugar_trans"/>
</dbReference>
<dbReference type="EC" id="2.7.7.23" evidence="17"/>
<evidence type="ECO:0000313" key="20">
    <source>
        <dbReference type="EMBL" id="KAB2344042.1"/>
    </source>
</evidence>
<keyword evidence="13 17" id="KW-0961">Cell wall biogenesis/degradation</keyword>
<gene>
    <name evidence="17 20" type="primary">glmU</name>
    <name evidence="20" type="ORF">F8566_32455</name>
</gene>
<keyword evidence="6 17" id="KW-0479">Metal-binding</keyword>
<evidence type="ECO:0000256" key="1">
    <source>
        <dbReference type="ARBA" id="ARBA00007707"/>
    </source>
</evidence>
<dbReference type="UniPathway" id="UPA00113">
    <property type="reaction ID" value="UER00532"/>
</dbReference>
<dbReference type="UniPathway" id="UPA00973"/>
<evidence type="ECO:0000256" key="13">
    <source>
        <dbReference type="ARBA" id="ARBA00023316"/>
    </source>
</evidence>
<evidence type="ECO:0000256" key="2">
    <source>
        <dbReference type="ARBA" id="ARBA00007947"/>
    </source>
</evidence>
<keyword evidence="8 17" id="KW-0460">Magnesium</keyword>
<dbReference type="GO" id="GO:0019134">
    <property type="term" value="F:glucosamine-1-phosphate N-acetyltransferase activity"/>
    <property type="evidence" value="ECO:0007669"/>
    <property type="project" value="UniProtKB-UniRule"/>
</dbReference>
<evidence type="ECO:0000256" key="8">
    <source>
        <dbReference type="ARBA" id="ARBA00022842"/>
    </source>
</evidence>
<evidence type="ECO:0000256" key="9">
    <source>
        <dbReference type="ARBA" id="ARBA00022960"/>
    </source>
</evidence>
<comment type="caution">
    <text evidence="17">Lacks conserved residue(s) required for the propagation of feature annotation.</text>
</comment>
<keyword evidence="21" id="KW-1185">Reference proteome</keyword>
<keyword evidence="9 17" id="KW-0133">Cell shape</keyword>
<dbReference type="OrthoDB" id="9775031at2"/>
<evidence type="ECO:0000256" key="12">
    <source>
        <dbReference type="ARBA" id="ARBA00023315"/>
    </source>
</evidence>
<dbReference type="InterPro" id="IPR011004">
    <property type="entry name" value="Trimer_LpxA-like_sf"/>
</dbReference>
<feature type="binding site" evidence="17">
    <location>
        <position position="128"/>
    </location>
    <ligand>
        <name>UDP-N-acetyl-alpha-D-glucosamine</name>
        <dbReference type="ChEBI" id="CHEBI:57705"/>
    </ligand>
</feature>
<evidence type="ECO:0000256" key="17">
    <source>
        <dbReference type="HAMAP-Rule" id="MF_01631"/>
    </source>
</evidence>
<evidence type="ECO:0000256" key="3">
    <source>
        <dbReference type="ARBA" id="ARBA00022490"/>
    </source>
</evidence>
<organism evidence="20 21">
    <name type="scientific">Actinomadura rudentiformis</name>
    <dbReference type="NCBI Taxonomy" id="359158"/>
    <lineage>
        <taxon>Bacteria</taxon>
        <taxon>Bacillati</taxon>
        <taxon>Actinomycetota</taxon>
        <taxon>Actinomycetes</taxon>
        <taxon>Streptosporangiales</taxon>
        <taxon>Thermomonosporaceae</taxon>
        <taxon>Actinomadura</taxon>
    </lineage>
</organism>
<evidence type="ECO:0000256" key="4">
    <source>
        <dbReference type="ARBA" id="ARBA00022679"/>
    </source>
</evidence>
<dbReference type="InterPro" id="IPR050065">
    <property type="entry name" value="GlmU-like"/>
</dbReference>